<accession>A0AAV7CAZ1</accession>
<keyword evidence="2" id="KW-1185">Reference proteome</keyword>
<dbReference type="EMBL" id="WNYA01000003">
    <property type="protein sequence ID" value="KAG8581573.1"/>
    <property type="molecule type" value="Genomic_DNA"/>
</dbReference>
<dbReference type="Proteomes" id="UP000824782">
    <property type="component" value="Unassembled WGS sequence"/>
</dbReference>
<dbReference type="AlphaFoldDB" id="A0AAV7CAZ1"/>
<gene>
    <name evidence="1" type="ORF">GDO81_007720</name>
</gene>
<evidence type="ECO:0000313" key="2">
    <source>
        <dbReference type="Proteomes" id="UP000824782"/>
    </source>
</evidence>
<name>A0AAV7CAZ1_ENGPU</name>
<reference evidence="1" key="1">
    <citation type="thesis" date="2020" institute="ProQuest LLC" country="789 East Eisenhower Parkway, Ann Arbor, MI, USA">
        <title>Comparative Genomics and Chromosome Evolution.</title>
        <authorList>
            <person name="Mudd A.B."/>
        </authorList>
    </citation>
    <scope>NUCLEOTIDE SEQUENCE</scope>
    <source>
        <strain evidence="1">237g6f4</strain>
        <tissue evidence="1">Blood</tissue>
    </source>
</reference>
<protein>
    <submittedName>
        <fullName evidence="1">Uncharacterized protein</fullName>
    </submittedName>
</protein>
<evidence type="ECO:0000313" key="1">
    <source>
        <dbReference type="EMBL" id="KAG8581573.1"/>
    </source>
</evidence>
<sequence length="52" mass="6334">MPRCLKVRQMINDRFRESCWCHQSWKTDYSNNLMPRKDCKGGGTMKWLFHRG</sequence>
<organism evidence="1 2">
    <name type="scientific">Engystomops pustulosus</name>
    <name type="common">Tungara frog</name>
    <name type="synonym">Physalaemus pustulosus</name>
    <dbReference type="NCBI Taxonomy" id="76066"/>
    <lineage>
        <taxon>Eukaryota</taxon>
        <taxon>Metazoa</taxon>
        <taxon>Chordata</taxon>
        <taxon>Craniata</taxon>
        <taxon>Vertebrata</taxon>
        <taxon>Euteleostomi</taxon>
        <taxon>Amphibia</taxon>
        <taxon>Batrachia</taxon>
        <taxon>Anura</taxon>
        <taxon>Neobatrachia</taxon>
        <taxon>Hyloidea</taxon>
        <taxon>Leptodactylidae</taxon>
        <taxon>Leiuperinae</taxon>
        <taxon>Engystomops</taxon>
    </lineage>
</organism>
<proteinExistence type="predicted"/>
<comment type="caution">
    <text evidence="1">The sequence shown here is derived from an EMBL/GenBank/DDBJ whole genome shotgun (WGS) entry which is preliminary data.</text>
</comment>